<evidence type="ECO:0000256" key="4">
    <source>
        <dbReference type="ARBA" id="ARBA00023136"/>
    </source>
</evidence>
<dbReference type="AlphaFoldDB" id="A0A1S2LMM7"/>
<feature type="transmembrane region" description="Helical" evidence="5">
    <location>
        <begin position="6"/>
        <end position="21"/>
    </location>
</feature>
<evidence type="ECO:0000313" key="6">
    <source>
        <dbReference type="EMBL" id="OIJ13584.1"/>
    </source>
</evidence>
<dbReference type="PANTHER" id="PTHR30249">
    <property type="entry name" value="PUTATIVE SEROTONIN TRANSPORTER"/>
    <property type="match status" value="1"/>
</dbReference>
<evidence type="ECO:0000313" key="7">
    <source>
        <dbReference type="Proteomes" id="UP000179524"/>
    </source>
</evidence>
<organism evidence="6 7">
    <name type="scientific">Anaerobacillus alkalilacustris</name>
    <dbReference type="NCBI Taxonomy" id="393763"/>
    <lineage>
        <taxon>Bacteria</taxon>
        <taxon>Bacillati</taxon>
        <taxon>Bacillota</taxon>
        <taxon>Bacilli</taxon>
        <taxon>Bacillales</taxon>
        <taxon>Bacillaceae</taxon>
        <taxon>Anaerobacillus</taxon>
    </lineage>
</organism>
<feature type="transmembrane region" description="Helical" evidence="5">
    <location>
        <begin position="149"/>
        <end position="168"/>
    </location>
</feature>
<evidence type="ECO:0000256" key="5">
    <source>
        <dbReference type="SAM" id="Phobius"/>
    </source>
</evidence>
<accession>A0A1S2LMM7</accession>
<dbReference type="OrthoDB" id="9811701at2"/>
<keyword evidence="7" id="KW-1185">Reference proteome</keyword>
<proteinExistence type="predicted"/>
<comment type="subcellular location">
    <subcellularLocation>
        <location evidence="1">Membrane</location>
        <topology evidence="1">Multi-pass membrane protein</topology>
    </subcellularLocation>
</comment>
<evidence type="ECO:0008006" key="8">
    <source>
        <dbReference type="Google" id="ProtNLM"/>
    </source>
</evidence>
<evidence type="ECO:0000256" key="2">
    <source>
        <dbReference type="ARBA" id="ARBA00022692"/>
    </source>
</evidence>
<feature type="transmembrane region" description="Helical" evidence="5">
    <location>
        <begin position="63"/>
        <end position="80"/>
    </location>
</feature>
<keyword evidence="2 5" id="KW-0812">Transmembrane</keyword>
<feature type="transmembrane region" description="Helical" evidence="5">
    <location>
        <begin position="204"/>
        <end position="228"/>
    </location>
</feature>
<evidence type="ECO:0000256" key="3">
    <source>
        <dbReference type="ARBA" id="ARBA00022989"/>
    </source>
</evidence>
<dbReference type="Proteomes" id="UP000179524">
    <property type="component" value="Unassembled WGS sequence"/>
</dbReference>
<protein>
    <recommendedName>
        <fullName evidence="8">Murein hydrolase effector protein LrgB</fullName>
    </recommendedName>
</protein>
<sequence>MLNMSVTLFSIAITVGAYLLSRKVGKRYPSPFTTPVFFSTTVIIVVLLSFGLTFEDYTLAKDIMTFLLGPATVGLAVPLYKNREIIKKHSGPALVGMILGTLSTILAAVFLAKLFTLSSELVASLSVKSVTVPVAVEISMLIGGDPALTAAFVVATGVLGTMIGPWLMSVTKIDHPLSRGLSLGTISHGQGTAQAAVEGELQGAVAGVAMGLAAIFTSVVVPIIIPLFI</sequence>
<dbReference type="InterPro" id="IPR007300">
    <property type="entry name" value="CidB/LrgB"/>
</dbReference>
<keyword evidence="4 5" id="KW-0472">Membrane</keyword>
<evidence type="ECO:0000256" key="1">
    <source>
        <dbReference type="ARBA" id="ARBA00004141"/>
    </source>
</evidence>
<dbReference type="GO" id="GO:0016020">
    <property type="term" value="C:membrane"/>
    <property type="evidence" value="ECO:0007669"/>
    <property type="project" value="UniProtKB-SubCell"/>
</dbReference>
<keyword evidence="3 5" id="KW-1133">Transmembrane helix</keyword>
<feature type="transmembrane region" description="Helical" evidence="5">
    <location>
        <begin position="33"/>
        <end position="51"/>
    </location>
</feature>
<name>A0A1S2LMM7_9BACI</name>
<dbReference type="EMBL" id="MLQR01000027">
    <property type="protein sequence ID" value="OIJ13584.1"/>
    <property type="molecule type" value="Genomic_DNA"/>
</dbReference>
<feature type="transmembrane region" description="Helical" evidence="5">
    <location>
        <begin position="92"/>
        <end position="115"/>
    </location>
</feature>
<dbReference type="Pfam" id="PF04172">
    <property type="entry name" value="LrgB"/>
    <property type="match status" value="1"/>
</dbReference>
<reference evidence="6 7" key="1">
    <citation type="submission" date="2016-10" db="EMBL/GenBank/DDBJ databases">
        <title>Draft genome sequences of four alkaliphilic bacteria belonging to the Anaerobacillus genus.</title>
        <authorList>
            <person name="Bassil N.M."/>
            <person name="Lloyd J.R."/>
        </authorList>
    </citation>
    <scope>NUCLEOTIDE SEQUENCE [LARGE SCALE GENOMIC DNA]</scope>
    <source>
        <strain evidence="6 7">DSM 18345</strain>
    </source>
</reference>
<comment type="caution">
    <text evidence="6">The sequence shown here is derived from an EMBL/GenBank/DDBJ whole genome shotgun (WGS) entry which is preliminary data.</text>
</comment>
<dbReference type="PANTHER" id="PTHR30249:SF0">
    <property type="entry name" value="PLASTIDAL GLYCOLATE_GLYCERATE TRANSLOCATOR 1, CHLOROPLASTIC"/>
    <property type="match status" value="1"/>
</dbReference>
<gene>
    <name evidence="6" type="ORF">BKP37_09885</name>
</gene>